<gene>
    <name evidence="2" type="ORF">OO17_12095</name>
</gene>
<feature type="signal peptide" evidence="1">
    <location>
        <begin position="1"/>
        <end position="21"/>
    </location>
</feature>
<dbReference type="AlphaFoldDB" id="A0A0D7EQ49"/>
<feature type="chain" id="PRO_5002319388" evidence="1">
    <location>
        <begin position="22"/>
        <end position="97"/>
    </location>
</feature>
<accession>A0A0D7EQ49</accession>
<evidence type="ECO:0000313" key="3">
    <source>
        <dbReference type="Proteomes" id="UP000032515"/>
    </source>
</evidence>
<organism evidence="2 3">
    <name type="scientific">Rhodopseudomonas palustris</name>
    <dbReference type="NCBI Taxonomy" id="1076"/>
    <lineage>
        <taxon>Bacteria</taxon>
        <taxon>Pseudomonadati</taxon>
        <taxon>Pseudomonadota</taxon>
        <taxon>Alphaproteobacteria</taxon>
        <taxon>Hyphomicrobiales</taxon>
        <taxon>Nitrobacteraceae</taxon>
        <taxon>Rhodopseudomonas</taxon>
    </lineage>
</organism>
<dbReference type="EMBL" id="JXXE01000238">
    <property type="protein sequence ID" value="KIZ42913.1"/>
    <property type="molecule type" value="Genomic_DNA"/>
</dbReference>
<name>A0A0D7EQ49_RHOPL</name>
<evidence type="ECO:0000313" key="2">
    <source>
        <dbReference type="EMBL" id="KIZ42913.1"/>
    </source>
</evidence>
<sequence length="97" mass="10890">MIKMMSAALLAVLLLAAPAMAAGTVRDHSATALDANAKMMHAKPHARMHVRHKAVKSHVRIVRPHHKRLRHHSLRQHHQIHVSKAMIKHVTRGPKRG</sequence>
<reference evidence="2 3" key="1">
    <citation type="submission" date="2014-11" db="EMBL/GenBank/DDBJ databases">
        <title>Genomics and ecophysiology of heterotrophic nitrogen fixing bacteria isolated from estuarine surface water.</title>
        <authorList>
            <person name="Bentzon-Tilia M."/>
            <person name="Severin I."/>
            <person name="Hansen L.H."/>
            <person name="Riemann L."/>
        </authorList>
    </citation>
    <scope>NUCLEOTIDE SEQUENCE [LARGE SCALE GENOMIC DNA]</scope>
    <source>
        <strain evidence="2 3">BAL398</strain>
    </source>
</reference>
<dbReference type="Proteomes" id="UP000032515">
    <property type="component" value="Unassembled WGS sequence"/>
</dbReference>
<dbReference type="PATRIC" id="fig|1076.23.peg.2484"/>
<dbReference type="RefSeq" id="WP_044410697.1">
    <property type="nucleotide sequence ID" value="NZ_JXXE01000238.1"/>
</dbReference>
<proteinExistence type="predicted"/>
<keyword evidence="1" id="KW-0732">Signal</keyword>
<protein>
    <submittedName>
        <fullName evidence="2">Uncharacterized protein</fullName>
    </submittedName>
</protein>
<evidence type="ECO:0000256" key="1">
    <source>
        <dbReference type="SAM" id="SignalP"/>
    </source>
</evidence>
<comment type="caution">
    <text evidence="2">The sequence shown here is derived from an EMBL/GenBank/DDBJ whole genome shotgun (WGS) entry which is preliminary data.</text>
</comment>